<dbReference type="Proteomes" id="UP000267049">
    <property type="component" value="Unassembled WGS sequence"/>
</dbReference>
<name>A0A3M8SL42_9GAMM</name>
<protein>
    <submittedName>
        <fullName evidence="2">DUF4123 domain-containing protein</fullName>
    </submittedName>
</protein>
<dbReference type="InterPro" id="IPR025391">
    <property type="entry name" value="DUF4123"/>
</dbReference>
<proteinExistence type="predicted"/>
<keyword evidence="3" id="KW-1185">Reference proteome</keyword>
<dbReference type="OrthoDB" id="6008265at2"/>
<accession>A0A3M8SL42</accession>
<evidence type="ECO:0000259" key="1">
    <source>
        <dbReference type="Pfam" id="PF13503"/>
    </source>
</evidence>
<organism evidence="2 3">
    <name type="scientific">Montanilutibacter psychrotolerans</name>
    <dbReference type="NCBI Taxonomy" id="1327343"/>
    <lineage>
        <taxon>Bacteria</taxon>
        <taxon>Pseudomonadati</taxon>
        <taxon>Pseudomonadota</taxon>
        <taxon>Gammaproteobacteria</taxon>
        <taxon>Lysobacterales</taxon>
        <taxon>Lysobacteraceae</taxon>
        <taxon>Montanilutibacter</taxon>
    </lineage>
</organism>
<feature type="domain" description="DUF4123" evidence="1">
    <location>
        <begin position="29"/>
        <end position="147"/>
    </location>
</feature>
<dbReference type="AlphaFoldDB" id="A0A3M8SL42"/>
<dbReference type="EMBL" id="RIBS01000010">
    <property type="protein sequence ID" value="RNF82078.1"/>
    <property type="molecule type" value="Genomic_DNA"/>
</dbReference>
<evidence type="ECO:0000313" key="3">
    <source>
        <dbReference type="Proteomes" id="UP000267049"/>
    </source>
</evidence>
<dbReference type="Pfam" id="PF13503">
    <property type="entry name" value="DUF4123"/>
    <property type="match status" value="1"/>
</dbReference>
<evidence type="ECO:0000313" key="2">
    <source>
        <dbReference type="EMBL" id="RNF82078.1"/>
    </source>
</evidence>
<comment type="caution">
    <text evidence="2">The sequence shown here is derived from an EMBL/GenBank/DDBJ whole genome shotgun (WGS) entry which is preliminary data.</text>
</comment>
<gene>
    <name evidence="2" type="ORF">EER27_15640</name>
</gene>
<reference evidence="2 3" key="1">
    <citation type="submission" date="2018-11" db="EMBL/GenBank/DDBJ databases">
        <title>Lysobacter cryohumiis sp. nov., isolated from soil in the Tianshan Mountains, Xinjiang, China.</title>
        <authorList>
            <person name="Luo Y."/>
            <person name="Sheng H."/>
        </authorList>
    </citation>
    <scope>NUCLEOTIDE SEQUENCE [LARGE SCALE GENOMIC DNA]</scope>
    <source>
        <strain evidence="2 3">ZS60</strain>
    </source>
</reference>
<sequence length="293" mass="33211">MSTMEPSLHERWQAVMESNSRKNAEERRYLLVDAAQLPANAMPWKELAEHRATSNLLWDQPEASHPEVCAHLIDLDGPWIGNLVERHLHRRPFAFAALSSAMDMEQLTRALNRRCLVRLPNNQRGLLRLYDSAVLAAFAEMLFGRQRIQWLSPVSDWIHVDRTGSVVAVRAGHDVPKPTTDLLTMATLSADQLRHLDRMGRPDRLIARLTANRRLAVNADPFATYRHAALLLAMFDRHDVTDEANIYQASAVVADTLPERPPDPAVEQLIAEHKHDPDAMLDAIVKWRELSTA</sequence>